<dbReference type="RefSeq" id="WP_237758317.1">
    <property type="nucleotide sequence ID" value="NZ_CAAAHZ010000011.1"/>
</dbReference>
<reference evidence="8 9" key="1">
    <citation type="submission" date="2015-11" db="EMBL/GenBank/DDBJ databases">
        <title>Genomic analysis of 38 Legionella species identifies large and diverse effector repertoires.</title>
        <authorList>
            <person name="Burstein D."/>
            <person name="Amaro F."/>
            <person name="Zusman T."/>
            <person name="Lifshitz Z."/>
            <person name="Cohen O."/>
            <person name="Gilbert J.A."/>
            <person name="Pupko T."/>
            <person name="Shuman H.A."/>
            <person name="Segal G."/>
        </authorList>
    </citation>
    <scope>NUCLEOTIDE SEQUENCE [LARGE SCALE GENOMIC DNA]</scope>
    <source>
        <strain evidence="8 9">ATCC 49505</strain>
    </source>
</reference>
<dbReference type="GO" id="GO:1990351">
    <property type="term" value="C:transporter complex"/>
    <property type="evidence" value="ECO:0007669"/>
    <property type="project" value="TreeGrafter"/>
</dbReference>
<evidence type="ECO:0000256" key="1">
    <source>
        <dbReference type="ARBA" id="ARBA00022729"/>
    </source>
</evidence>
<proteinExistence type="inferred from homology"/>
<keyword evidence="3 4" id="KW-0998">Cell outer membrane</keyword>
<evidence type="ECO:0000256" key="2">
    <source>
        <dbReference type="ARBA" id="ARBA00023136"/>
    </source>
</evidence>
<comment type="caution">
    <text evidence="8">The sequence shown here is derived from an EMBL/GenBank/DDBJ whole genome shotgun (WGS) entry which is preliminary data.</text>
</comment>
<dbReference type="HAMAP" id="MF_01411">
    <property type="entry name" value="LPS_assembly_LptD"/>
    <property type="match status" value="1"/>
</dbReference>
<comment type="similarity">
    <text evidence="4">Belongs to the LptD family.</text>
</comment>
<keyword evidence="5" id="KW-1133">Transmembrane helix</keyword>
<dbReference type="InterPro" id="IPR050218">
    <property type="entry name" value="LptD"/>
</dbReference>
<dbReference type="InterPro" id="IPR005653">
    <property type="entry name" value="OstA-like_N"/>
</dbReference>
<protein>
    <recommendedName>
        <fullName evidence="4">LPS-assembly protein LptD</fullName>
    </recommendedName>
</protein>
<feature type="transmembrane region" description="Helical" evidence="5">
    <location>
        <begin position="34"/>
        <end position="52"/>
    </location>
</feature>
<dbReference type="InterPro" id="IPR020889">
    <property type="entry name" value="LipoPS_assembly_LptD"/>
</dbReference>
<evidence type="ECO:0000259" key="6">
    <source>
        <dbReference type="Pfam" id="PF03968"/>
    </source>
</evidence>
<dbReference type="GO" id="GO:0043165">
    <property type="term" value="P:Gram-negative-bacterium-type cell outer membrane assembly"/>
    <property type="evidence" value="ECO:0007669"/>
    <property type="project" value="UniProtKB-UniRule"/>
</dbReference>
<dbReference type="GO" id="GO:0015920">
    <property type="term" value="P:lipopolysaccharide transport"/>
    <property type="evidence" value="ECO:0007669"/>
    <property type="project" value="InterPro"/>
</dbReference>
<dbReference type="InterPro" id="IPR007543">
    <property type="entry name" value="LptD_C"/>
</dbReference>
<dbReference type="Pfam" id="PF03968">
    <property type="entry name" value="LptD_N"/>
    <property type="match status" value="1"/>
</dbReference>
<evidence type="ECO:0000313" key="8">
    <source>
        <dbReference type="EMBL" id="KTD19941.1"/>
    </source>
</evidence>
<dbReference type="PANTHER" id="PTHR30189:SF1">
    <property type="entry name" value="LPS-ASSEMBLY PROTEIN LPTD"/>
    <property type="match status" value="1"/>
</dbReference>
<evidence type="ECO:0000259" key="7">
    <source>
        <dbReference type="Pfam" id="PF04453"/>
    </source>
</evidence>
<name>A0A0W0VIJ1_9GAMM</name>
<evidence type="ECO:0000256" key="5">
    <source>
        <dbReference type="SAM" id="Phobius"/>
    </source>
</evidence>
<comment type="function">
    <text evidence="4">Together with LptE, is involved in the assembly of lipopolysaccharide (LPS) at the surface of the outer membrane.</text>
</comment>
<dbReference type="Gene3D" id="2.60.450.10">
    <property type="entry name" value="Lipopolysaccharide (LPS) transport protein A like domain"/>
    <property type="match status" value="1"/>
</dbReference>
<keyword evidence="9" id="KW-1185">Reference proteome</keyword>
<dbReference type="STRING" id="45068.Llon_2113"/>
<dbReference type="AlphaFoldDB" id="A0A0W0VIJ1"/>
<evidence type="ECO:0000256" key="3">
    <source>
        <dbReference type="ARBA" id="ARBA00023237"/>
    </source>
</evidence>
<dbReference type="Pfam" id="PF04453">
    <property type="entry name" value="LptD"/>
    <property type="match status" value="1"/>
</dbReference>
<dbReference type="PATRIC" id="fig|45068.5.peg.2298"/>
<comment type="caution">
    <text evidence="4">Lacks conserved residue(s) required for the propagation of feature annotation.</text>
</comment>
<feature type="domain" description="Organic solvent tolerance-like N-terminal" evidence="6">
    <location>
        <begin position="116"/>
        <end position="258"/>
    </location>
</feature>
<evidence type="ECO:0000256" key="4">
    <source>
        <dbReference type="HAMAP-Rule" id="MF_01411"/>
    </source>
</evidence>
<keyword evidence="5" id="KW-0812">Transmembrane</keyword>
<feature type="domain" description="LptD C-terminal" evidence="7">
    <location>
        <begin position="381"/>
        <end position="777"/>
    </location>
</feature>
<comment type="subcellular location">
    <subcellularLocation>
        <location evidence="4">Cell outer membrane</location>
    </subcellularLocation>
</comment>
<sequence length="866" mass="99944">MPFRRYVLKFYAPLIASIHALSLAVLTSRAVYHILLMSGLLLALCASIYSHAVSPNLKSRPEVVEACIIPSKPVLTPKLRSKITQCLGWKKDPSYPLCEGAYTPLHIEPLAEEVIKITADETSFYIKGRSVLKGNVEIQQTERIVTAQTAYLYRDEKTNKINRIELLGNVRYMEPERLMVARKAVINPQDHSGFVEDVLYRFATERASALLPAHGRAARIERFANKNYNLQQATYTTCAPNDNAWEIQAADINLDYAEEQGVAKHAVLRIHDWPVLYSPYLSFPTSKTRKSGFLLPLYGYSNVGGFDFGLPYYWNIAPNYDATFIPHYYSRRGLMMGGEFRYLTRHSIGLLDAHYLPNDRAFARFIDDNQAQFASLRGLSNDRWSLLFRDHTRFMPNLRMGINFQQVSDDYYLQDFSTNLAIATQNQLLRQADLAYNTEHWYYRAMVKSYQTLHPVNQSVIADVYERLPQFLARGNYNELPLNAHFSILGQFDYFNWPSQRQNTPEGPRYHLNPILSIPFTKPYGYLTPEFQIVENYYNVQYQTSFSDTHFNRTIPRYSIDGGLFFDRSTSFMNQHYTQTLEPRLYYLYVPFRDQTPIPVYDSAYMIFNSDQLFRTNRFSGYDRIGDANQLSYAVTTRWLSEESGREKASFTIGQIRYFADRRVQLCFRREGSCIDGPRVLGNLSPTASYSPIASRLSYHINPKLRINSDYVWDVDTHSTYNGNLNLHYQPENDKVVSFGYTYLQNGDITLVANGKTDSDALHQATFAYAWPFSDHWSTLGVYNYNISKHYNMMAFFGIQYDNCCWALRLLGGRTFNSIDPQTLAPQYNNNVYLQLLLKGLGSAANSDPSTIIRTYLPNYVDVFQY</sequence>
<dbReference type="GO" id="GO:0009279">
    <property type="term" value="C:cell outer membrane"/>
    <property type="evidence" value="ECO:0007669"/>
    <property type="project" value="UniProtKB-SubCell"/>
</dbReference>
<evidence type="ECO:0000313" key="9">
    <source>
        <dbReference type="Proteomes" id="UP000054997"/>
    </source>
</evidence>
<dbReference type="PANTHER" id="PTHR30189">
    <property type="entry name" value="LPS-ASSEMBLY PROTEIN"/>
    <property type="match status" value="1"/>
</dbReference>
<organism evidence="8 9">
    <name type="scientific">Legionella londiniensis</name>
    <dbReference type="NCBI Taxonomy" id="45068"/>
    <lineage>
        <taxon>Bacteria</taxon>
        <taxon>Pseudomonadati</taxon>
        <taxon>Pseudomonadota</taxon>
        <taxon>Gammaproteobacteria</taxon>
        <taxon>Legionellales</taxon>
        <taxon>Legionellaceae</taxon>
        <taxon>Legionella</taxon>
    </lineage>
</organism>
<dbReference type="Proteomes" id="UP000054997">
    <property type="component" value="Unassembled WGS sequence"/>
</dbReference>
<keyword evidence="1 4" id="KW-0732">Signal</keyword>
<accession>A0A0W0VIJ1</accession>
<comment type="subunit">
    <text evidence="4">Component of the lipopolysaccharide transport and assembly complex. Interacts with LptE and LptA.</text>
</comment>
<keyword evidence="2 4" id="KW-0472">Membrane</keyword>
<gene>
    <name evidence="4" type="primary">lptD</name>
    <name evidence="8" type="ORF">Llon_2113</name>
</gene>
<dbReference type="EMBL" id="LNYK01000033">
    <property type="protein sequence ID" value="KTD19941.1"/>
    <property type="molecule type" value="Genomic_DNA"/>
</dbReference>